<dbReference type="Proteomes" id="UP000267029">
    <property type="component" value="Unassembled WGS sequence"/>
</dbReference>
<dbReference type="Gene3D" id="3.40.50.10190">
    <property type="entry name" value="BRCT domain"/>
    <property type="match status" value="1"/>
</dbReference>
<dbReference type="EMBL" id="UXSR01000611">
    <property type="protein sequence ID" value="VDD77057.1"/>
    <property type="molecule type" value="Genomic_DNA"/>
</dbReference>
<accession>A0A0R3U871</accession>
<dbReference type="CDD" id="cd17741">
    <property type="entry name" value="BRCT_nibrin"/>
    <property type="match status" value="1"/>
</dbReference>
<evidence type="ECO:0008006" key="5">
    <source>
        <dbReference type="Google" id="ProtNLM"/>
    </source>
</evidence>
<feature type="domain" description="Nibrin second BRCT" evidence="1">
    <location>
        <begin position="115"/>
        <end position="220"/>
    </location>
</feature>
<dbReference type="InterPro" id="IPR001357">
    <property type="entry name" value="BRCT_dom"/>
</dbReference>
<protein>
    <recommendedName>
        <fullName evidence="5">BRCT domain-containing protein</fullName>
    </recommendedName>
</protein>
<sequence>MFLSAMFIPLNVLLSSVPPHMKSEIRRNVQSLGGKVFGDWMEACNLLVMPKLVVTHKVLCALLCGLDIVTPKYLVALCNACHTGVFREPIRSEYFPPIEEKGFTDVDAPKFFANPDRRFVFTNKTFIFLTESKFNRYSLLLSLTNAQTKCIANTAPLSRRELSDLFKSVSDPCLLYEAKTSTPSQQLAELVLKEELDRRPIFDQEITLAIIESSCEIYCNATRRCPSSNDGTFSSLPISIAPSDRAASFSVTNRRCSLLKRPR</sequence>
<dbReference type="GO" id="GO:0003684">
    <property type="term" value="F:damaged DNA binding"/>
    <property type="evidence" value="ECO:0007669"/>
    <property type="project" value="TreeGrafter"/>
</dbReference>
<dbReference type="SUPFAM" id="SSF52113">
    <property type="entry name" value="BRCT domain"/>
    <property type="match status" value="1"/>
</dbReference>
<organism evidence="3 4">
    <name type="scientific">Mesocestoides corti</name>
    <name type="common">Flatworm</name>
    <dbReference type="NCBI Taxonomy" id="53468"/>
    <lineage>
        <taxon>Eukaryota</taxon>
        <taxon>Metazoa</taxon>
        <taxon>Spiralia</taxon>
        <taxon>Lophotrochozoa</taxon>
        <taxon>Platyhelminthes</taxon>
        <taxon>Cestoda</taxon>
        <taxon>Eucestoda</taxon>
        <taxon>Cyclophyllidea</taxon>
        <taxon>Mesocestoididae</taxon>
        <taxon>Mesocestoides</taxon>
    </lineage>
</organism>
<dbReference type="OrthoDB" id="552194at2759"/>
<evidence type="ECO:0000259" key="2">
    <source>
        <dbReference type="Pfam" id="PF16770"/>
    </source>
</evidence>
<dbReference type="Pfam" id="PF16770">
    <property type="entry name" value="RTT107_BRCT_5"/>
    <property type="match status" value="1"/>
</dbReference>
<dbReference type="InterPro" id="IPR040227">
    <property type="entry name" value="Nibrin-rel"/>
</dbReference>
<evidence type="ECO:0000259" key="1">
    <source>
        <dbReference type="Pfam" id="PF16508"/>
    </source>
</evidence>
<dbReference type="Pfam" id="PF16508">
    <property type="entry name" value="NIBRIN_BRCT_II"/>
    <property type="match status" value="1"/>
</dbReference>
<dbReference type="InterPro" id="IPR032429">
    <property type="entry name" value="Nibrin_BRCT2"/>
</dbReference>
<name>A0A0R3U871_MESCO</name>
<reference evidence="3 4" key="1">
    <citation type="submission" date="2018-10" db="EMBL/GenBank/DDBJ databases">
        <authorList>
            <consortium name="Pathogen Informatics"/>
        </authorList>
    </citation>
    <scope>NUCLEOTIDE SEQUENCE [LARGE SCALE GENOMIC DNA]</scope>
</reference>
<dbReference type="GO" id="GO:0000724">
    <property type="term" value="P:double-strand break repair via homologous recombination"/>
    <property type="evidence" value="ECO:0007669"/>
    <property type="project" value="TreeGrafter"/>
</dbReference>
<keyword evidence="4" id="KW-1185">Reference proteome</keyword>
<feature type="domain" description="BRCT" evidence="2">
    <location>
        <begin position="22"/>
        <end position="78"/>
    </location>
</feature>
<gene>
    <name evidence="3" type="ORF">MCOS_LOCUS3060</name>
</gene>
<dbReference type="GO" id="GO:0030870">
    <property type="term" value="C:Mre11 complex"/>
    <property type="evidence" value="ECO:0007669"/>
    <property type="project" value="InterPro"/>
</dbReference>
<dbReference type="Gene3D" id="3.40.50.10980">
    <property type="entry name" value="Nibrin, BRCT2 domain"/>
    <property type="match status" value="1"/>
</dbReference>
<proteinExistence type="predicted"/>
<dbReference type="GO" id="GO:0007095">
    <property type="term" value="P:mitotic G2 DNA damage checkpoint signaling"/>
    <property type="evidence" value="ECO:0007669"/>
    <property type="project" value="InterPro"/>
</dbReference>
<dbReference type="PANTHER" id="PTHR12162">
    <property type="entry name" value="NIBRIN-RELATED"/>
    <property type="match status" value="1"/>
</dbReference>
<dbReference type="PANTHER" id="PTHR12162:SF0">
    <property type="entry name" value="NIBRIN"/>
    <property type="match status" value="1"/>
</dbReference>
<dbReference type="InterPro" id="IPR036420">
    <property type="entry name" value="BRCT_dom_sf"/>
</dbReference>
<dbReference type="STRING" id="53468.A0A0R3U871"/>
<dbReference type="InterPro" id="IPR043014">
    <property type="entry name" value="Nibrin_BRCT2_sf"/>
</dbReference>
<dbReference type="AlphaFoldDB" id="A0A0R3U871"/>
<evidence type="ECO:0000313" key="4">
    <source>
        <dbReference type="Proteomes" id="UP000267029"/>
    </source>
</evidence>
<evidence type="ECO:0000313" key="3">
    <source>
        <dbReference type="EMBL" id="VDD77057.1"/>
    </source>
</evidence>